<evidence type="ECO:0000259" key="5">
    <source>
        <dbReference type="PROSITE" id="PS51755"/>
    </source>
</evidence>
<dbReference type="RefSeq" id="WP_200228525.1">
    <property type="nucleotide sequence ID" value="NZ_NRRT01000021.1"/>
</dbReference>
<dbReference type="SUPFAM" id="SSF52172">
    <property type="entry name" value="CheY-like"/>
    <property type="match status" value="1"/>
</dbReference>
<name>A0ABS1DYM0_RUBGE</name>
<dbReference type="SMART" id="SM00448">
    <property type="entry name" value="REC"/>
    <property type="match status" value="1"/>
</dbReference>
<feature type="domain" description="OmpR/PhoB-type" evidence="5">
    <location>
        <begin position="125"/>
        <end position="226"/>
    </location>
</feature>
<feature type="domain" description="Response regulatory" evidence="4">
    <location>
        <begin position="4"/>
        <end position="122"/>
    </location>
</feature>
<evidence type="ECO:0000259" key="4">
    <source>
        <dbReference type="PROSITE" id="PS50110"/>
    </source>
</evidence>
<evidence type="ECO:0000256" key="3">
    <source>
        <dbReference type="PROSITE-ProRule" id="PRU01091"/>
    </source>
</evidence>
<organism evidence="6 7">
    <name type="scientific">Rubrivivax gelatinosus</name>
    <name type="common">Rhodocyclus gelatinosus</name>
    <name type="synonym">Rhodopseudomonas gelatinosa</name>
    <dbReference type="NCBI Taxonomy" id="28068"/>
    <lineage>
        <taxon>Bacteria</taxon>
        <taxon>Pseudomonadati</taxon>
        <taxon>Pseudomonadota</taxon>
        <taxon>Betaproteobacteria</taxon>
        <taxon>Burkholderiales</taxon>
        <taxon>Sphaerotilaceae</taxon>
        <taxon>Rubrivivax</taxon>
    </lineage>
</organism>
<protein>
    <submittedName>
        <fullName evidence="6">Two-component system response regulator CreB</fullName>
    </submittedName>
</protein>
<proteinExistence type="predicted"/>
<dbReference type="Gene3D" id="6.10.250.690">
    <property type="match status" value="1"/>
</dbReference>
<dbReference type="InterPro" id="IPR036388">
    <property type="entry name" value="WH-like_DNA-bd_sf"/>
</dbReference>
<dbReference type="PANTHER" id="PTHR48111">
    <property type="entry name" value="REGULATOR OF RPOS"/>
    <property type="match status" value="1"/>
</dbReference>
<dbReference type="InterPro" id="IPR001867">
    <property type="entry name" value="OmpR/PhoB-type_DNA-bd"/>
</dbReference>
<reference evidence="6" key="2">
    <citation type="journal article" date="2020" name="Microorganisms">
        <title>Osmotic Adaptation and Compatible Solute Biosynthesis of Phototrophic Bacteria as Revealed from Genome Analyses.</title>
        <authorList>
            <person name="Imhoff J.F."/>
            <person name="Rahn T."/>
            <person name="Kunzel S."/>
            <person name="Keller A."/>
            <person name="Neulinger S.C."/>
        </authorList>
    </citation>
    <scope>NUCLEOTIDE SEQUENCE</scope>
    <source>
        <strain evidence="6">IM 151</strain>
    </source>
</reference>
<keyword evidence="7" id="KW-1185">Reference proteome</keyword>
<keyword evidence="2" id="KW-0597">Phosphoprotein</keyword>
<keyword evidence="1 3" id="KW-0238">DNA-binding</keyword>
<dbReference type="PROSITE" id="PS50110">
    <property type="entry name" value="RESPONSE_REGULATORY"/>
    <property type="match status" value="1"/>
</dbReference>
<dbReference type="SMART" id="SM00862">
    <property type="entry name" value="Trans_reg_C"/>
    <property type="match status" value="1"/>
</dbReference>
<dbReference type="InterPro" id="IPR011006">
    <property type="entry name" value="CheY-like_superfamily"/>
</dbReference>
<feature type="modified residue" description="4-aspartylphosphate" evidence="2">
    <location>
        <position position="53"/>
    </location>
</feature>
<dbReference type="Pfam" id="PF00072">
    <property type="entry name" value="Response_reg"/>
    <property type="match status" value="1"/>
</dbReference>
<reference evidence="6" key="1">
    <citation type="submission" date="2017-08" db="EMBL/GenBank/DDBJ databases">
        <authorList>
            <person name="Imhoff J.F."/>
            <person name="Rahn T."/>
            <person name="Kuenzel S."/>
            <person name="Neulinger S.C."/>
        </authorList>
    </citation>
    <scope>NUCLEOTIDE SEQUENCE</scope>
    <source>
        <strain evidence="6">IM 151</strain>
    </source>
</reference>
<dbReference type="Gene3D" id="1.10.10.10">
    <property type="entry name" value="Winged helix-like DNA-binding domain superfamily/Winged helix DNA-binding domain"/>
    <property type="match status" value="1"/>
</dbReference>
<dbReference type="Pfam" id="PF00486">
    <property type="entry name" value="Trans_reg_C"/>
    <property type="match status" value="1"/>
</dbReference>
<feature type="DNA-binding region" description="OmpR/PhoB-type" evidence="3">
    <location>
        <begin position="125"/>
        <end position="226"/>
    </location>
</feature>
<evidence type="ECO:0000256" key="1">
    <source>
        <dbReference type="ARBA" id="ARBA00023125"/>
    </source>
</evidence>
<dbReference type="CDD" id="cd00383">
    <property type="entry name" value="trans_reg_C"/>
    <property type="match status" value="1"/>
</dbReference>
<dbReference type="EMBL" id="NRRU01000103">
    <property type="protein sequence ID" value="MBK1715191.1"/>
    <property type="molecule type" value="Genomic_DNA"/>
</dbReference>
<accession>A0ABS1DYM0</accession>
<dbReference type="PROSITE" id="PS51755">
    <property type="entry name" value="OMPR_PHOB"/>
    <property type="match status" value="1"/>
</dbReference>
<evidence type="ECO:0000256" key="2">
    <source>
        <dbReference type="PROSITE-ProRule" id="PRU00169"/>
    </source>
</evidence>
<dbReference type="InterPro" id="IPR001789">
    <property type="entry name" value="Sig_transdc_resp-reg_receiver"/>
</dbReference>
<gene>
    <name evidence="6" type="ORF">CKO43_20740</name>
</gene>
<evidence type="ECO:0000313" key="6">
    <source>
        <dbReference type="EMBL" id="MBK1715191.1"/>
    </source>
</evidence>
<dbReference type="Gene3D" id="3.40.50.2300">
    <property type="match status" value="1"/>
</dbReference>
<evidence type="ECO:0000313" key="7">
    <source>
        <dbReference type="Proteomes" id="UP001041814"/>
    </source>
</evidence>
<dbReference type="Proteomes" id="UP001041814">
    <property type="component" value="Unassembled WGS sequence"/>
</dbReference>
<dbReference type="InterPro" id="IPR039420">
    <property type="entry name" value="WalR-like"/>
</dbReference>
<comment type="caution">
    <text evidence="6">The sequence shown here is derived from an EMBL/GenBank/DDBJ whole genome shotgun (WGS) entry which is preliminary data.</text>
</comment>
<sequence>MKPRILLLEDDNAIAGTVAFALEREGFAVEAVTLLRDAEVALRREHPAAAVLDVALPDGNGLDLVRRWRADADARVATLPLLLLTARGEEIDRVLGLEAGADDYLPKPFSPRELVARVRALLRRAAMPRAAAQVFELDEPGQRIRYRGQVLALTRLEYGLLRELITARGRILSRDTLLDRVWGTQAEAADRTVDTHVKTLRAKLREVHAGADPITTHRGLGYTLADGEG</sequence>
<dbReference type="SUPFAM" id="SSF46894">
    <property type="entry name" value="C-terminal effector domain of the bipartite response regulators"/>
    <property type="match status" value="1"/>
</dbReference>
<dbReference type="InterPro" id="IPR016032">
    <property type="entry name" value="Sig_transdc_resp-reg_C-effctor"/>
</dbReference>
<dbReference type="PANTHER" id="PTHR48111:SF6">
    <property type="entry name" value="TRANSCRIPTIONAL REGULATORY PROTEIN CREB"/>
    <property type="match status" value="1"/>
</dbReference>